<name>A0AAD9MVE8_9ANNE</name>
<protein>
    <submittedName>
        <fullName evidence="1">Uncharacterized protein</fullName>
    </submittedName>
</protein>
<sequence>MKHNSKIPMPLRFLSTTIISLALLHTFVKYCLIRNRGNYILFLVGTKTCHLTDYQIYFLQTSRSPSRNLEQQNDLHCFKNIGKYKCNQKKRRHYTKLIKRYTYIMHTKTTTEKNLNYTKHCSLNTSINVTYSHIYIL</sequence>
<organism evidence="1 2">
    <name type="scientific">Paralvinella palmiformis</name>
    <dbReference type="NCBI Taxonomy" id="53620"/>
    <lineage>
        <taxon>Eukaryota</taxon>
        <taxon>Metazoa</taxon>
        <taxon>Spiralia</taxon>
        <taxon>Lophotrochozoa</taxon>
        <taxon>Annelida</taxon>
        <taxon>Polychaeta</taxon>
        <taxon>Sedentaria</taxon>
        <taxon>Canalipalpata</taxon>
        <taxon>Terebellida</taxon>
        <taxon>Terebelliformia</taxon>
        <taxon>Alvinellidae</taxon>
        <taxon>Paralvinella</taxon>
    </lineage>
</organism>
<evidence type="ECO:0000313" key="2">
    <source>
        <dbReference type="Proteomes" id="UP001208570"/>
    </source>
</evidence>
<evidence type="ECO:0000313" key="1">
    <source>
        <dbReference type="EMBL" id="KAK2146875.1"/>
    </source>
</evidence>
<dbReference type="Proteomes" id="UP001208570">
    <property type="component" value="Unassembled WGS sequence"/>
</dbReference>
<reference evidence="1" key="1">
    <citation type="journal article" date="2023" name="Mol. Biol. Evol.">
        <title>Third-Generation Sequencing Reveals the Adaptive Role of the Epigenome in Three Deep-Sea Polychaetes.</title>
        <authorList>
            <person name="Perez M."/>
            <person name="Aroh O."/>
            <person name="Sun Y."/>
            <person name="Lan Y."/>
            <person name="Juniper S.K."/>
            <person name="Young C.R."/>
            <person name="Angers B."/>
            <person name="Qian P.Y."/>
        </authorList>
    </citation>
    <scope>NUCLEOTIDE SEQUENCE</scope>
    <source>
        <strain evidence="1">P08H-3</strain>
    </source>
</reference>
<keyword evidence="2" id="KW-1185">Reference proteome</keyword>
<accession>A0AAD9MVE8</accession>
<comment type="caution">
    <text evidence="1">The sequence shown here is derived from an EMBL/GenBank/DDBJ whole genome shotgun (WGS) entry which is preliminary data.</text>
</comment>
<proteinExistence type="predicted"/>
<dbReference type="EMBL" id="JAODUP010000581">
    <property type="protein sequence ID" value="KAK2146875.1"/>
    <property type="molecule type" value="Genomic_DNA"/>
</dbReference>
<dbReference type="AlphaFoldDB" id="A0AAD9MVE8"/>
<gene>
    <name evidence="1" type="ORF">LSH36_581g03005</name>
</gene>